<sequence>MTTPLSVSSRSAGRGPNSYLVGAVPVVPARVRAMPYVLADGASV</sequence>
<dbReference type="Proteomes" id="UP001602370">
    <property type="component" value="Unassembled WGS sequence"/>
</dbReference>
<proteinExistence type="predicted"/>
<keyword evidence="2" id="KW-1185">Reference proteome</keyword>
<evidence type="ECO:0000313" key="2">
    <source>
        <dbReference type="Proteomes" id="UP001602370"/>
    </source>
</evidence>
<comment type="caution">
    <text evidence="1">The sequence shown here is derived from an EMBL/GenBank/DDBJ whole genome shotgun (WGS) entry which is preliminary data.</text>
</comment>
<protein>
    <submittedName>
        <fullName evidence="1">Uncharacterized protein</fullName>
    </submittedName>
</protein>
<name>A0ABW6XSX9_9ACTN</name>
<evidence type="ECO:0000313" key="1">
    <source>
        <dbReference type="EMBL" id="MFF5920588.1"/>
    </source>
</evidence>
<reference evidence="1 2" key="1">
    <citation type="submission" date="2024-10" db="EMBL/GenBank/DDBJ databases">
        <title>The Natural Products Discovery Center: Release of the First 8490 Sequenced Strains for Exploring Actinobacteria Biosynthetic Diversity.</title>
        <authorList>
            <person name="Kalkreuter E."/>
            <person name="Kautsar S.A."/>
            <person name="Yang D."/>
            <person name="Bader C.D."/>
            <person name="Teijaro C.N."/>
            <person name="Fluegel L."/>
            <person name="Davis C.M."/>
            <person name="Simpson J.R."/>
            <person name="Lauterbach L."/>
            <person name="Steele A.D."/>
            <person name="Gui C."/>
            <person name="Meng S."/>
            <person name="Li G."/>
            <person name="Viehrig K."/>
            <person name="Ye F."/>
            <person name="Su P."/>
            <person name="Kiefer A.F."/>
            <person name="Nichols A."/>
            <person name="Cepeda A.J."/>
            <person name="Yan W."/>
            <person name="Fan B."/>
            <person name="Jiang Y."/>
            <person name="Adhikari A."/>
            <person name="Zheng C.-J."/>
            <person name="Schuster L."/>
            <person name="Cowan T.M."/>
            <person name="Smanski M.J."/>
            <person name="Chevrette M.G."/>
            <person name="De Carvalho L.P.S."/>
            <person name="Shen B."/>
        </authorList>
    </citation>
    <scope>NUCLEOTIDE SEQUENCE [LARGE SCALE GENOMIC DNA]</scope>
    <source>
        <strain evidence="1 2">NPDC012605</strain>
    </source>
</reference>
<accession>A0ABW6XSX9</accession>
<organism evidence="1 2">
    <name type="scientific">Streptomyces flavochromogenes</name>
    <dbReference type="NCBI Taxonomy" id="68199"/>
    <lineage>
        <taxon>Bacteria</taxon>
        <taxon>Bacillati</taxon>
        <taxon>Actinomycetota</taxon>
        <taxon>Actinomycetes</taxon>
        <taxon>Kitasatosporales</taxon>
        <taxon>Streptomycetaceae</taxon>
        <taxon>Streptomyces</taxon>
    </lineage>
</organism>
<gene>
    <name evidence="1" type="ORF">ACFY8C_19930</name>
</gene>
<dbReference type="EMBL" id="JBIBDZ010000005">
    <property type="protein sequence ID" value="MFF5920588.1"/>
    <property type="molecule type" value="Genomic_DNA"/>
</dbReference>
<dbReference type="RefSeq" id="WP_280922601.1">
    <property type="nucleotide sequence ID" value="NZ_JBIBDZ010000005.1"/>
</dbReference>